<dbReference type="EMBL" id="SSMQ01000014">
    <property type="protein sequence ID" value="TKD08364.1"/>
    <property type="molecule type" value="Genomic_DNA"/>
</dbReference>
<gene>
    <name evidence="1" type="ORF">E8A74_15690</name>
</gene>
<dbReference type="Pfam" id="PF07963">
    <property type="entry name" value="N_methyl"/>
    <property type="match status" value="1"/>
</dbReference>
<dbReference type="Proteomes" id="UP000309215">
    <property type="component" value="Unassembled WGS sequence"/>
</dbReference>
<proteinExistence type="predicted"/>
<organism evidence="1 2">
    <name type="scientific">Polyangium fumosum</name>
    <dbReference type="NCBI Taxonomy" id="889272"/>
    <lineage>
        <taxon>Bacteria</taxon>
        <taxon>Pseudomonadati</taxon>
        <taxon>Myxococcota</taxon>
        <taxon>Polyangia</taxon>
        <taxon>Polyangiales</taxon>
        <taxon>Polyangiaceae</taxon>
        <taxon>Polyangium</taxon>
    </lineage>
</organism>
<protein>
    <submittedName>
        <fullName evidence="1">Prepilin-type N-terminal cleavage/methylation domain-containing protein</fullName>
    </submittedName>
</protein>
<evidence type="ECO:0000313" key="2">
    <source>
        <dbReference type="Proteomes" id="UP000309215"/>
    </source>
</evidence>
<dbReference type="NCBIfam" id="TIGR02532">
    <property type="entry name" value="IV_pilin_GFxxxE"/>
    <property type="match status" value="1"/>
</dbReference>
<reference evidence="1 2" key="1">
    <citation type="submission" date="2019-04" db="EMBL/GenBank/DDBJ databases">
        <authorList>
            <person name="Li Y."/>
            <person name="Wang J."/>
        </authorList>
    </citation>
    <scope>NUCLEOTIDE SEQUENCE [LARGE SCALE GENOMIC DNA]</scope>
    <source>
        <strain evidence="1 2">DSM 14668</strain>
    </source>
</reference>
<dbReference type="RefSeq" id="WP_136929824.1">
    <property type="nucleotide sequence ID" value="NZ_SSMQ01000014.1"/>
</dbReference>
<comment type="caution">
    <text evidence="1">The sequence shown here is derived from an EMBL/GenBank/DDBJ whole genome shotgun (WGS) entry which is preliminary data.</text>
</comment>
<evidence type="ECO:0000313" key="1">
    <source>
        <dbReference type="EMBL" id="TKD08364.1"/>
    </source>
</evidence>
<dbReference type="AlphaFoldDB" id="A0A4U1JCM3"/>
<keyword evidence="2" id="KW-1185">Reference proteome</keyword>
<dbReference type="OrthoDB" id="5513185at2"/>
<accession>A0A4U1JCM3</accession>
<sequence>MRRAVRGYTIIEVMMALAILAVGATGVIALQKVALIGNSNARIGDGARQVASTWAERLKVDALQWNDPLGIPDIGETRWLATSVVYDPVNPPGPGQWVLAPEVPGWSSPVADIHGADVAIGDTTTNGVFCTHLQMARAVQKPLSLVGATHPIAVRGLVRVIWRRDLAPFTECRTTAPASIEDNDTRYGFYYLSTVIGQEEASN</sequence>
<dbReference type="InterPro" id="IPR012902">
    <property type="entry name" value="N_methyl_site"/>
</dbReference>
<name>A0A4U1JCM3_9BACT</name>